<gene>
    <name evidence="2" type="ORF">G6045_39880</name>
</gene>
<reference evidence="2 3" key="1">
    <citation type="submission" date="2020-02" db="EMBL/GenBank/DDBJ databases">
        <title>Whole-genome analyses of novel actinobacteria.</title>
        <authorList>
            <person name="Sahin N."/>
            <person name="Tokatli A."/>
        </authorList>
    </citation>
    <scope>NUCLEOTIDE SEQUENCE [LARGE SCALE GENOMIC DNA]</scope>
    <source>
        <strain evidence="2 3">YC504</strain>
    </source>
</reference>
<keyword evidence="3" id="KW-1185">Reference proteome</keyword>
<feature type="region of interest" description="Disordered" evidence="1">
    <location>
        <begin position="1"/>
        <end position="20"/>
    </location>
</feature>
<dbReference type="AlphaFoldDB" id="A0A6G4XYJ7"/>
<protein>
    <submittedName>
        <fullName evidence="2">Uncharacterized protein</fullName>
    </submittedName>
</protein>
<dbReference type="RefSeq" id="WP_165337142.1">
    <property type="nucleotide sequence ID" value="NZ_JAAKZW010000403.1"/>
</dbReference>
<name>A0A6G4XYJ7_9ACTN</name>
<sequence>MTHLSSLPDSAVRSAGTAEDREAVVYREQRWTYREFAHAARRRRCGG</sequence>
<comment type="caution">
    <text evidence="2">The sequence shown here is derived from an EMBL/GenBank/DDBJ whole genome shotgun (WGS) entry which is preliminary data.</text>
</comment>
<dbReference type="Proteomes" id="UP000481109">
    <property type="component" value="Unassembled WGS sequence"/>
</dbReference>
<dbReference type="EMBL" id="JAAKZW010000403">
    <property type="protein sequence ID" value="NGO81764.1"/>
    <property type="molecule type" value="Genomic_DNA"/>
</dbReference>
<evidence type="ECO:0000313" key="3">
    <source>
        <dbReference type="Proteomes" id="UP000481109"/>
    </source>
</evidence>
<evidence type="ECO:0000256" key="1">
    <source>
        <dbReference type="SAM" id="MobiDB-lite"/>
    </source>
</evidence>
<organism evidence="2 3">
    <name type="scientific">Streptomyces mesophilus</name>
    <dbReference type="NCBI Taxonomy" id="1775132"/>
    <lineage>
        <taxon>Bacteria</taxon>
        <taxon>Bacillati</taxon>
        <taxon>Actinomycetota</taxon>
        <taxon>Actinomycetes</taxon>
        <taxon>Kitasatosporales</taxon>
        <taxon>Streptomycetaceae</taxon>
        <taxon>Streptomyces</taxon>
    </lineage>
</organism>
<evidence type="ECO:0000313" key="2">
    <source>
        <dbReference type="EMBL" id="NGO81764.1"/>
    </source>
</evidence>
<proteinExistence type="predicted"/>
<accession>A0A6G4XYJ7</accession>